<dbReference type="InterPro" id="IPR005119">
    <property type="entry name" value="LysR_subst-bd"/>
</dbReference>
<dbReference type="EMBL" id="JALNMJ010000011">
    <property type="protein sequence ID" value="MCK7613836.1"/>
    <property type="molecule type" value="Genomic_DNA"/>
</dbReference>
<accession>A0ABT0GWL1</accession>
<protein>
    <recommendedName>
        <fullName evidence="2">LysR substrate-binding domain-containing protein</fullName>
    </recommendedName>
</protein>
<reference evidence="3" key="1">
    <citation type="submission" date="2022-04" db="EMBL/GenBank/DDBJ databases">
        <title>Roseibium sp. CAU 1639 isolated from mud.</title>
        <authorList>
            <person name="Kim W."/>
        </authorList>
    </citation>
    <scope>NUCLEOTIDE SEQUENCE</scope>
    <source>
        <strain evidence="3">CAU 1639</strain>
    </source>
</reference>
<dbReference type="Pfam" id="PF03466">
    <property type="entry name" value="LysR_substrate"/>
    <property type="match status" value="1"/>
</dbReference>
<dbReference type="RefSeq" id="WP_345779341.1">
    <property type="nucleotide sequence ID" value="NZ_JALNMJ010000011.1"/>
</dbReference>
<dbReference type="SUPFAM" id="SSF53850">
    <property type="entry name" value="Periplasmic binding protein-like II"/>
    <property type="match status" value="1"/>
</dbReference>
<dbReference type="Gene3D" id="3.40.190.10">
    <property type="entry name" value="Periplasmic binding protein-like II"/>
    <property type="match status" value="1"/>
</dbReference>
<comment type="caution">
    <text evidence="3">The sequence shown here is derived from an EMBL/GenBank/DDBJ whole genome shotgun (WGS) entry which is preliminary data.</text>
</comment>
<evidence type="ECO:0000313" key="3">
    <source>
        <dbReference type="EMBL" id="MCK7613836.1"/>
    </source>
</evidence>
<name>A0ABT0GWL1_9HYPH</name>
<keyword evidence="4" id="KW-1185">Reference proteome</keyword>
<evidence type="ECO:0000259" key="2">
    <source>
        <dbReference type="Pfam" id="PF03466"/>
    </source>
</evidence>
<feature type="region of interest" description="Disordered" evidence="1">
    <location>
        <begin position="1"/>
        <end position="31"/>
    </location>
</feature>
<sequence length="123" mass="13033">NRPPQNAAAAPLGLKPVTRHNQKTARRKPIKRQHCEKCGLGRSGLSYRSAYSSFSHSALVTLVEAGLAVAAVAQMAVPPTVDRLGVDQDLPPMDPLDIILVRSKAATSAPCEALAEALLEEAI</sequence>
<feature type="domain" description="LysR substrate-binding" evidence="2">
    <location>
        <begin position="40"/>
        <end position="121"/>
    </location>
</feature>
<gene>
    <name evidence="3" type="ORF">M0H32_16835</name>
</gene>
<organism evidence="3 4">
    <name type="scientific">Roseibium sediminicola</name>
    <dbReference type="NCBI Taxonomy" id="2933272"/>
    <lineage>
        <taxon>Bacteria</taxon>
        <taxon>Pseudomonadati</taxon>
        <taxon>Pseudomonadota</taxon>
        <taxon>Alphaproteobacteria</taxon>
        <taxon>Hyphomicrobiales</taxon>
        <taxon>Stappiaceae</taxon>
        <taxon>Roseibium</taxon>
    </lineage>
</organism>
<feature type="non-terminal residue" evidence="3">
    <location>
        <position position="1"/>
    </location>
</feature>
<feature type="compositionally biased region" description="Basic residues" evidence="1">
    <location>
        <begin position="17"/>
        <end position="31"/>
    </location>
</feature>
<proteinExistence type="predicted"/>
<evidence type="ECO:0000256" key="1">
    <source>
        <dbReference type="SAM" id="MobiDB-lite"/>
    </source>
</evidence>
<dbReference type="Proteomes" id="UP001431221">
    <property type="component" value="Unassembled WGS sequence"/>
</dbReference>
<evidence type="ECO:0000313" key="4">
    <source>
        <dbReference type="Proteomes" id="UP001431221"/>
    </source>
</evidence>